<dbReference type="Gene3D" id="1.10.630.10">
    <property type="entry name" value="Cytochrome P450"/>
    <property type="match status" value="1"/>
</dbReference>
<dbReference type="InterPro" id="IPR017972">
    <property type="entry name" value="Cyt_P450_CS"/>
</dbReference>
<protein>
    <submittedName>
        <fullName evidence="9">Cytochrome P450</fullName>
    </submittedName>
</protein>
<dbReference type="PANTHER" id="PTHR24291">
    <property type="entry name" value="CYTOCHROME P450 FAMILY 4"/>
    <property type="match status" value="1"/>
</dbReference>
<evidence type="ECO:0000313" key="9">
    <source>
        <dbReference type="EMBL" id="KZT56714.1"/>
    </source>
</evidence>
<dbReference type="EMBL" id="KV423973">
    <property type="protein sequence ID" value="KZT56714.1"/>
    <property type="molecule type" value="Genomic_DNA"/>
</dbReference>
<dbReference type="OrthoDB" id="1470350at2759"/>
<evidence type="ECO:0000256" key="1">
    <source>
        <dbReference type="ARBA" id="ARBA00010617"/>
    </source>
</evidence>
<dbReference type="PANTHER" id="PTHR24291:SF50">
    <property type="entry name" value="BIFUNCTIONAL ALBAFLAVENONE MONOOXYGENASE_TERPENE SYNTHASE"/>
    <property type="match status" value="1"/>
</dbReference>
<dbReference type="SUPFAM" id="SSF48264">
    <property type="entry name" value="Cytochrome P450"/>
    <property type="match status" value="1"/>
</dbReference>
<dbReference type="Pfam" id="PF00067">
    <property type="entry name" value="p450"/>
    <property type="match status" value="1"/>
</dbReference>
<evidence type="ECO:0000256" key="7">
    <source>
        <dbReference type="PIRSR" id="PIRSR602401-1"/>
    </source>
</evidence>
<keyword evidence="10" id="KW-1185">Reference proteome</keyword>
<dbReference type="GO" id="GO:0004497">
    <property type="term" value="F:monooxygenase activity"/>
    <property type="evidence" value="ECO:0007669"/>
    <property type="project" value="UniProtKB-KW"/>
</dbReference>
<dbReference type="InterPro" id="IPR002401">
    <property type="entry name" value="Cyt_P450_E_grp-I"/>
</dbReference>
<dbReference type="AlphaFoldDB" id="A0A165FGK9"/>
<dbReference type="PRINTS" id="PR00463">
    <property type="entry name" value="EP450I"/>
</dbReference>
<accession>A0A165FGK9</accession>
<dbReference type="PROSITE" id="PS00086">
    <property type="entry name" value="CYTOCHROME_P450"/>
    <property type="match status" value="1"/>
</dbReference>
<organism evidence="9 10">
    <name type="scientific">Calocera cornea HHB12733</name>
    <dbReference type="NCBI Taxonomy" id="1353952"/>
    <lineage>
        <taxon>Eukaryota</taxon>
        <taxon>Fungi</taxon>
        <taxon>Dikarya</taxon>
        <taxon>Basidiomycota</taxon>
        <taxon>Agaricomycotina</taxon>
        <taxon>Dacrymycetes</taxon>
        <taxon>Dacrymycetales</taxon>
        <taxon>Dacrymycetaceae</taxon>
        <taxon>Calocera</taxon>
    </lineage>
</organism>
<dbReference type="InParanoid" id="A0A165FGK9"/>
<keyword evidence="5 7" id="KW-0408">Iron</keyword>
<evidence type="ECO:0000256" key="4">
    <source>
        <dbReference type="ARBA" id="ARBA00023002"/>
    </source>
</evidence>
<dbReference type="Proteomes" id="UP000076842">
    <property type="component" value="Unassembled WGS sequence"/>
</dbReference>
<comment type="similarity">
    <text evidence="1 8">Belongs to the cytochrome P450 family.</text>
</comment>
<dbReference type="STRING" id="1353952.A0A165FGK9"/>
<keyword evidence="2 7" id="KW-0349">Heme</keyword>
<dbReference type="InterPro" id="IPR001128">
    <property type="entry name" value="Cyt_P450"/>
</dbReference>
<dbReference type="InterPro" id="IPR050196">
    <property type="entry name" value="Cytochrome_P450_Monoox"/>
</dbReference>
<dbReference type="GO" id="GO:0020037">
    <property type="term" value="F:heme binding"/>
    <property type="evidence" value="ECO:0007669"/>
    <property type="project" value="InterPro"/>
</dbReference>
<evidence type="ECO:0000256" key="2">
    <source>
        <dbReference type="ARBA" id="ARBA00022617"/>
    </source>
</evidence>
<evidence type="ECO:0000256" key="8">
    <source>
        <dbReference type="RuleBase" id="RU000461"/>
    </source>
</evidence>
<comment type="cofactor">
    <cofactor evidence="7">
        <name>heme</name>
        <dbReference type="ChEBI" id="CHEBI:30413"/>
    </cofactor>
</comment>
<sequence length="351" mass="39646">MSSITLFVIAKVGFGVDLPWEDPTNKDKMTLHEAFEIISVNFIWRGLLPEWMFKLPFAGLQKIKLAADYMLTDLQSRIKYRRLANKEAPSAHSFSNEQDIFGRLLIASDAEIQGQKLDDDELASNVFVMLFAGHETSSKGISITLGLLACHPEEQEKLYQVIKDVVGNDRAPVGCVVLKAIWTEQLQMFEDYEALGSIRNAILEALRLYPIAPILFREAFEDTTLLVPGLPEPLVVEKGTIFIGDYMGAGWDPSRFPNPADYLPSRFADADVLSTDTYVSFGMGIHTCMGRRFALYEMVCYLALFLREWRVMPTLREGETLAAWRKRVLEDNMLLAVTLGPAEVPVKLERR</sequence>
<proteinExistence type="inferred from homology"/>
<keyword evidence="6 8" id="KW-0503">Monooxygenase</keyword>
<reference evidence="9 10" key="1">
    <citation type="journal article" date="2016" name="Mol. Biol. Evol.">
        <title>Comparative Genomics of Early-Diverging Mushroom-Forming Fungi Provides Insights into the Origins of Lignocellulose Decay Capabilities.</title>
        <authorList>
            <person name="Nagy L.G."/>
            <person name="Riley R."/>
            <person name="Tritt A."/>
            <person name="Adam C."/>
            <person name="Daum C."/>
            <person name="Floudas D."/>
            <person name="Sun H."/>
            <person name="Yadav J.S."/>
            <person name="Pangilinan J."/>
            <person name="Larsson K.H."/>
            <person name="Matsuura K."/>
            <person name="Barry K."/>
            <person name="Labutti K."/>
            <person name="Kuo R."/>
            <person name="Ohm R.A."/>
            <person name="Bhattacharya S.S."/>
            <person name="Shirouzu T."/>
            <person name="Yoshinaga Y."/>
            <person name="Martin F.M."/>
            <person name="Grigoriev I.V."/>
            <person name="Hibbett D.S."/>
        </authorList>
    </citation>
    <scope>NUCLEOTIDE SEQUENCE [LARGE SCALE GENOMIC DNA]</scope>
    <source>
        <strain evidence="9 10">HHB12733</strain>
    </source>
</reference>
<keyword evidence="4 8" id="KW-0560">Oxidoreductase</keyword>
<dbReference type="GO" id="GO:0016705">
    <property type="term" value="F:oxidoreductase activity, acting on paired donors, with incorporation or reduction of molecular oxygen"/>
    <property type="evidence" value="ECO:0007669"/>
    <property type="project" value="InterPro"/>
</dbReference>
<name>A0A165FGK9_9BASI</name>
<keyword evidence="3 7" id="KW-0479">Metal-binding</keyword>
<dbReference type="PRINTS" id="PR00385">
    <property type="entry name" value="P450"/>
</dbReference>
<gene>
    <name evidence="9" type="ORF">CALCODRAFT_308424</name>
</gene>
<feature type="binding site" description="axial binding residue" evidence="7">
    <location>
        <position position="288"/>
    </location>
    <ligand>
        <name>heme</name>
        <dbReference type="ChEBI" id="CHEBI:30413"/>
    </ligand>
    <ligandPart>
        <name>Fe</name>
        <dbReference type="ChEBI" id="CHEBI:18248"/>
    </ligandPart>
</feature>
<evidence type="ECO:0000256" key="5">
    <source>
        <dbReference type="ARBA" id="ARBA00023004"/>
    </source>
</evidence>
<evidence type="ECO:0000256" key="6">
    <source>
        <dbReference type="ARBA" id="ARBA00023033"/>
    </source>
</evidence>
<dbReference type="InterPro" id="IPR036396">
    <property type="entry name" value="Cyt_P450_sf"/>
</dbReference>
<evidence type="ECO:0000256" key="3">
    <source>
        <dbReference type="ARBA" id="ARBA00022723"/>
    </source>
</evidence>
<evidence type="ECO:0000313" key="10">
    <source>
        <dbReference type="Proteomes" id="UP000076842"/>
    </source>
</evidence>
<dbReference type="GO" id="GO:0005506">
    <property type="term" value="F:iron ion binding"/>
    <property type="evidence" value="ECO:0007669"/>
    <property type="project" value="InterPro"/>
</dbReference>